<feature type="region of interest" description="Disordered" evidence="1">
    <location>
        <begin position="1"/>
        <end position="29"/>
    </location>
</feature>
<proteinExistence type="predicted"/>
<dbReference type="Proteomes" id="UP001176941">
    <property type="component" value="Chromosome 33"/>
</dbReference>
<gene>
    <name evidence="2" type="ORF">MRATA1EN1_LOCUS21750</name>
</gene>
<sequence>MPGPGADFPPKWAHRVGPGPPTACWQTRSPPSWQHWVQLHFQEHPKKRTVGAPPERPFQTAGTGSPGQREVEPGILGEPRAGGGHGPVTHGYQTWIIHPSISMSCPSRDPP</sequence>
<keyword evidence="3" id="KW-1185">Reference proteome</keyword>
<evidence type="ECO:0000256" key="1">
    <source>
        <dbReference type="SAM" id="MobiDB-lite"/>
    </source>
</evidence>
<dbReference type="EMBL" id="OX459969">
    <property type="protein sequence ID" value="CAI9172788.1"/>
    <property type="molecule type" value="Genomic_DNA"/>
</dbReference>
<feature type="region of interest" description="Disordered" evidence="1">
    <location>
        <begin position="41"/>
        <end position="91"/>
    </location>
</feature>
<protein>
    <submittedName>
        <fullName evidence="2">Uncharacterized protein</fullName>
    </submittedName>
</protein>
<evidence type="ECO:0000313" key="2">
    <source>
        <dbReference type="EMBL" id="CAI9172788.1"/>
    </source>
</evidence>
<reference evidence="2" key="1">
    <citation type="submission" date="2023-04" db="EMBL/GenBank/DDBJ databases">
        <authorList>
            <consortium name="ELIXIR-Norway"/>
        </authorList>
    </citation>
    <scope>NUCLEOTIDE SEQUENCE [LARGE SCALE GENOMIC DNA]</scope>
</reference>
<name>A0ABN8ZJL4_RANTA</name>
<accession>A0ABN8ZJL4</accession>
<organism evidence="2 3">
    <name type="scientific">Rangifer tarandus platyrhynchus</name>
    <name type="common">Svalbard reindeer</name>
    <dbReference type="NCBI Taxonomy" id="3082113"/>
    <lineage>
        <taxon>Eukaryota</taxon>
        <taxon>Metazoa</taxon>
        <taxon>Chordata</taxon>
        <taxon>Craniata</taxon>
        <taxon>Vertebrata</taxon>
        <taxon>Euteleostomi</taxon>
        <taxon>Mammalia</taxon>
        <taxon>Eutheria</taxon>
        <taxon>Laurasiatheria</taxon>
        <taxon>Artiodactyla</taxon>
        <taxon>Ruminantia</taxon>
        <taxon>Pecora</taxon>
        <taxon>Cervidae</taxon>
        <taxon>Odocoileinae</taxon>
        <taxon>Rangifer</taxon>
    </lineage>
</organism>
<evidence type="ECO:0000313" key="3">
    <source>
        <dbReference type="Proteomes" id="UP001176941"/>
    </source>
</evidence>